<comment type="caution">
    <text evidence="1">The sequence shown here is derived from an EMBL/GenBank/DDBJ whole genome shotgun (WGS) entry which is preliminary data.</text>
</comment>
<dbReference type="EMBL" id="SOQX01000002">
    <property type="protein sequence ID" value="TDY02678.1"/>
    <property type="molecule type" value="Genomic_DNA"/>
</dbReference>
<accession>A0A4R8IQ41</accession>
<organism evidence="1 2">
    <name type="scientific">Thiohalophilus thiocyanatoxydans</name>
    <dbReference type="NCBI Taxonomy" id="381308"/>
    <lineage>
        <taxon>Bacteria</taxon>
        <taxon>Pseudomonadati</taxon>
        <taxon>Pseudomonadota</taxon>
        <taxon>Gammaproteobacteria</taxon>
        <taxon>Thiohalomonadales</taxon>
        <taxon>Thiohalophilaceae</taxon>
        <taxon>Thiohalophilus</taxon>
    </lineage>
</organism>
<protein>
    <submittedName>
        <fullName evidence="1">Uncharacterized protein</fullName>
    </submittedName>
</protein>
<sequence length="246" mass="28628">MYKLNKHFSDLREAYQSVGKRTWLASDFDKTQLEISRSLFNPESLESRNPRPKAQEVYALLSGLPFEEDFTEALISVQKEISKILKDSLHYWVLPQNLGLEYCVFKWPDDYWHDSWQSSIETTLTALKPSVFKFIIGGIQINPDGCVVARGFDKNAEIFRLRTRLKSEISFMPKKQSAWAHVPLGRILEPLGVRRFSDLASLMQELSDITIASTEIRSMKFIHETRWYMEERELIAEYPLIQTSAK</sequence>
<keyword evidence="2" id="KW-1185">Reference proteome</keyword>
<dbReference type="AlphaFoldDB" id="A0A4R8IQ41"/>
<dbReference type="RefSeq" id="WP_134081847.1">
    <property type="nucleotide sequence ID" value="NZ_SOQX01000002.1"/>
</dbReference>
<dbReference type="OrthoDB" id="457640at2"/>
<dbReference type="Proteomes" id="UP000294914">
    <property type="component" value="Unassembled WGS sequence"/>
</dbReference>
<reference evidence="1 2" key="1">
    <citation type="submission" date="2019-03" db="EMBL/GenBank/DDBJ databases">
        <title>Genomic Encyclopedia of Type Strains, Phase IV (KMG-IV): sequencing the most valuable type-strain genomes for metagenomic binning, comparative biology and taxonomic classification.</title>
        <authorList>
            <person name="Goeker M."/>
        </authorList>
    </citation>
    <scope>NUCLEOTIDE SEQUENCE [LARGE SCALE GENOMIC DNA]</scope>
    <source>
        <strain evidence="1 2">DSM 16326</strain>
    </source>
</reference>
<name>A0A4R8IQ41_9GAMM</name>
<proteinExistence type="predicted"/>
<evidence type="ECO:0000313" key="2">
    <source>
        <dbReference type="Proteomes" id="UP000294914"/>
    </source>
</evidence>
<gene>
    <name evidence="1" type="ORF">EDC23_1054</name>
</gene>
<evidence type="ECO:0000313" key="1">
    <source>
        <dbReference type="EMBL" id="TDY02678.1"/>
    </source>
</evidence>